<evidence type="ECO:0000313" key="2">
    <source>
        <dbReference type="EMBL" id="GFO69042.1"/>
    </source>
</evidence>
<evidence type="ECO:0000259" key="1">
    <source>
        <dbReference type="PROSITE" id="PS50853"/>
    </source>
</evidence>
<dbReference type="SMART" id="SM00060">
    <property type="entry name" value="FN3"/>
    <property type="match status" value="1"/>
</dbReference>
<dbReference type="InterPro" id="IPR003961">
    <property type="entry name" value="FN3_dom"/>
</dbReference>
<dbReference type="InterPro" id="IPR036116">
    <property type="entry name" value="FN3_sf"/>
</dbReference>
<dbReference type="PROSITE" id="PS50853">
    <property type="entry name" value="FN3"/>
    <property type="match status" value="1"/>
</dbReference>
<dbReference type="CDD" id="cd00063">
    <property type="entry name" value="FN3"/>
    <property type="match status" value="1"/>
</dbReference>
<protein>
    <recommendedName>
        <fullName evidence="1">Fibronectin type-III domain-containing protein</fullName>
    </recommendedName>
</protein>
<feature type="domain" description="Fibronectin type-III" evidence="1">
    <location>
        <begin position="35"/>
        <end position="126"/>
    </location>
</feature>
<reference evidence="3" key="1">
    <citation type="submission" date="2020-06" db="EMBL/GenBank/DDBJ databases">
        <title>Draft genomic sequecing of Geomonas sp. Red745.</title>
        <authorList>
            <person name="Itoh H."/>
            <person name="Xu Z.X."/>
            <person name="Ushijima N."/>
            <person name="Masuda Y."/>
            <person name="Shiratori Y."/>
            <person name="Senoo K."/>
        </authorList>
    </citation>
    <scope>NUCLEOTIDE SEQUENCE [LARGE SCALE GENOMIC DNA]</scope>
    <source>
        <strain evidence="3">Red745</strain>
    </source>
</reference>
<sequence>MKHGGKIIAQILILVLLALGLGGCGASPWRFDPGVPAPPATVVATAGNGVVRVSWSQLSNATGYDVYFASSPGVSTSSSSMLNLGGSFADVTGLQNGTPYYFRVVAHNSKGSSPLSNEVSATPSPAGIFLSTDLVGTWRFNALVSGAGAKWMRGSVTIDALGVVTVGSYLDSAGGTTAPAELFSTMSILPDGIVSQDGAAAGFHGTLSENIYRDLLVGAGTTTSGQLTVVLQKVVPGISFASTDIQGTGQSGAGPLLMVYHQLSSGAVGEWEWGAFQVGRDQAETYSAIAAQSAKLLPGAGSKVVGMTISADGLVSEAPKAGVTPQPAALLTDAVMSADKMTIVGTATDNQGAYLLRIIQLVHPPTVALTATSYQLADLAGSYTYLAALGGTNPGWALATETVGSVGNASFTGYLTSEGSTTAPAPFALGLDAQGKVTSGADTTFHGQFSYAKDLVVATGTGAGGAGYLSISVKRNN</sequence>
<gene>
    <name evidence="2" type="ORF">GMLC_26210</name>
</gene>
<dbReference type="SUPFAM" id="SSF49265">
    <property type="entry name" value="Fibronectin type III"/>
    <property type="match status" value="1"/>
</dbReference>
<evidence type="ECO:0000313" key="3">
    <source>
        <dbReference type="Proteomes" id="UP000587586"/>
    </source>
</evidence>
<accession>A0A6V8N8X7</accession>
<organism evidence="2 3">
    <name type="scientific">Geomonas limicola</name>
    <dbReference type="NCBI Taxonomy" id="2740186"/>
    <lineage>
        <taxon>Bacteria</taxon>
        <taxon>Pseudomonadati</taxon>
        <taxon>Thermodesulfobacteriota</taxon>
        <taxon>Desulfuromonadia</taxon>
        <taxon>Geobacterales</taxon>
        <taxon>Geobacteraceae</taxon>
        <taxon>Geomonas</taxon>
    </lineage>
</organism>
<dbReference type="Gene3D" id="2.60.40.10">
    <property type="entry name" value="Immunoglobulins"/>
    <property type="match status" value="1"/>
</dbReference>
<dbReference type="InterPro" id="IPR013783">
    <property type="entry name" value="Ig-like_fold"/>
</dbReference>
<dbReference type="EMBL" id="BLXZ01000005">
    <property type="protein sequence ID" value="GFO69042.1"/>
    <property type="molecule type" value="Genomic_DNA"/>
</dbReference>
<dbReference type="Proteomes" id="UP000587586">
    <property type="component" value="Unassembled WGS sequence"/>
</dbReference>
<dbReference type="Pfam" id="PF00041">
    <property type="entry name" value="fn3"/>
    <property type="match status" value="1"/>
</dbReference>
<dbReference type="RefSeq" id="WP_183361593.1">
    <property type="nucleotide sequence ID" value="NZ_BLXZ01000005.1"/>
</dbReference>
<dbReference type="PROSITE" id="PS51257">
    <property type="entry name" value="PROKAR_LIPOPROTEIN"/>
    <property type="match status" value="1"/>
</dbReference>
<proteinExistence type="predicted"/>
<name>A0A6V8N8X7_9BACT</name>
<dbReference type="AlphaFoldDB" id="A0A6V8N8X7"/>
<comment type="caution">
    <text evidence="2">The sequence shown here is derived from an EMBL/GenBank/DDBJ whole genome shotgun (WGS) entry which is preliminary data.</text>
</comment>
<keyword evidence="3" id="KW-1185">Reference proteome</keyword>